<dbReference type="Proteomes" id="UP001220662">
    <property type="component" value="Unassembled WGS sequence"/>
</dbReference>
<evidence type="ECO:0000313" key="4">
    <source>
        <dbReference type="Proteomes" id="UP000077748"/>
    </source>
</evidence>
<feature type="transmembrane region" description="Helical" evidence="1">
    <location>
        <begin position="30"/>
        <end position="56"/>
    </location>
</feature>
<dbReference type="Proteomes" id="UP000077748">
    <property type="component" value="Chromosome"/>
</dbReference>
<evidence type="ECO:0000313" key="2">
    <source>
        <dbReference type="EMBL" id="ANI16821.1"/>
    </source>
</evidence>
<reference evidence="3" key="2">
    <citation type="submission" date="2023-03" db="EMBL/GenBank/DDBJ databases">
        <title>Draft assemblies of triclosan tolerant bacteria isolated from returned activated sludge.</title>
        <authorList>
            <person name="Van Hamelsveld S."/>
        </authorList>
    </citation>
    <scope>NUCLEOTIDE SEQUENCE</scope>
    <source>
        <strain evidence="3">GW210015_S63</strain>
    </source>
</reference>
<dbReference type="RefSeq" id="WP_051878960.1">
    <property type="nucleotide sequence ID" value="NZ_CP014158.1"/>
</dbReference>
<proteinExistence type="predicted"/>
<organism evidence="2 4">
    <name type="scientific">Pseudomonas citronellolis</name>
    <dbReference type="NCBI Taxonomy" id="53408"/>
    <lineage>
        <taxon>Bacteria</taxon>
        <taxon>Pseudomonadati</taxon>
        <taxon>Pseudomonadota</taxon>
        <taxon>Gammaproteobacteria</taxon>
        <taxon>Pseudomonadales</taxon>
        <taxon>Pseudomonadaceae</taxon>
        <taxon>Pseudomonas</taxon>
    </lineage>
</organism>
<dbReference type="KEGG" id="pcq:PcP3B5_47490"/>
<reference evidence="2 4" key="1">
    <citation type="submission" date="2016-05" db="EMBL/GenBank/DDBJ databases">
        <title>Genome Sequence of Pseudomonas citronellolis Strain SJTE-3, an Estrogens and Persistent Organic Pollutants degradation strain.</title>
        <authorList>
            <person name="Liang R."/>
        </authorList>
    </citation>
    <scope>NUCLEOTIDE SEQUENCE [LARGE SCALE GENOMIC DNA]</scope>
    <source>
        <strain evidence="2 4">SJTE-3</strain>
    </source>
</reference>
<evidence type="ECO:0000256" key="1">
    <source>
        <dbReference type="SAM" id="Phobius"/>
    </source>
</evidence>
<dbReference type="GeneID" id="72997736"/>
<feature type="transmembrane region" description="Helical" evidence="1">
    <location>
        <begin position="115"/>
        <end position="137"/>
    </location>
</feature>
<dbReference type="STRING" id="53408.A9C11_23865"/>
<protein>
    <submittedName>
        <fullName evidence="2">Uncharacterized protein</fullName>
    </submittedName>
</protein>
<keyword evidence="1" id="KW-0472">Membrane</keyword>
<sequence length="190" mass="20952">MKRLARFLPRLEGDLHRILRWAGDGWRMPWLCLGLALLGTCTAAYPITSVVVPAVLVAPRRWGGIALSAALGSALGALLLVIVLHHMGWASLYAHFPQLLQDPSWAQVMDWTRRYGLLALFLVSISPLPQTPALVVLSNVPLHYPGVLLAIFTGKLLKYLAFAWVGSRFPGHIHDFLHRHGRNTGRGDSA</sequence>
<gene>
    <name evidence="2" type="ORF">A9C11_23865</name>
    <name evidence="3" type="ORF">P3W55_22765</name>
</gene>
<feature type="transmembrane region" description="Helical" evidence="1">
    <location>
        <begin position="62"/>
        <end position="84"/>
    </location>
</feature>
<keyword evidence="1" id="KW-0812">Transmembrane</keyword>
<accession>A0A127MY21</accession>
<name>A0A127MY21_9PSED</name>
<dbReference type="EMBL" id="JARJLR010000375">
    <property type="protein sequence ID" value="MDF3844547.1"/>
    <property type="molecule type" value="Genomic_DNA"/>
</dbReference>
<keyword evidence="1" id="KW-1133">Transmembrane helix</keyword>
<evidence type="ECO:0000313" key="3">
    <source>
        <dbReference type="EMBL" id="MDF3844547.1"/>
    </source>
</evidence>
<feature type="transmembrane region" description="Helical" evidence="1">
    <location>
        <begin position="143"/>
        <end position="165"/>
    </location>
</feature>
<dbReference type="EMBL" id="CP015878">
    <property type="protein sequence ID" value="ANI16821.1"/>
    <property type="molecule type" value="Genomic_DNA"/>
</dbReference>
<dbReference type="AlphaFoldDB" id="A0A127MY21"/>